<protein>
    <recommendedName>
        <fullName evidence="3">Bacterial surface antigen (D15) domain-containing protein</fullName>
    </recommendedName>
</protein>
<dbReference type="Gene3D" id="2.40.160.50">
    <property type="entry name" value="membrane protein fhac: a member of the omp85/tpsb transporter family"/>
    <property type="match status" value="1"/>
</dbReference>
<dbReference type="AlphaFoldDB" id="A0A3A8IND8"/>
<gene>
    <name evidence="1" type="ORF">D7V88_20935</name>
</gene>
<evidence type="ECO:0000313" key="2">
    <source>
        <dbReference type="Proteomes" id="UP000268094"/>
    </source>
</evidence>
<dbReference type="EMBL" id="RAVZ01000145">
    <property type="protein sequence ID" value="RKG84902.1"/>
    <property type="molecule type" value="Genomic_DNA"/>
</dbReference>
<dbReference type="Proteomes" id="UP000268094">
    <property type="component" value="Unassembled WGS sequence"/>
</dbReference>
<dbReference type="RefSeq" id="WP_120542417.1">
    <property type="nucleotide sequence ID" value="NZ_RAVZ01000145.1"/>
</dbReference>
<organism evidence="1 2">
    <name type="scientific">Corallococcus terminator</name>
    <dbReference type="NCBI Taxonomy" id="2316733"/>
    <lineage>
        <taxon>Bacteria</taxon>
        <taxon>Pseudomonadati</taxon>
        <taxon>Myxococcota</taxon>
        <taxon>Myxococcia</taxon>
        <taxon>Myxococcales</taxon>
        <taxon>Cystobacterineae</taxon>
        <taxon>Myxococcaceae</taxon>
        <taxon>Corallococcus</taxon>
    </lineage>
</organism>
<sequence length="209" mass="22577">MNVGLGLFSLTNRPLVSSVGGQVPERGAVHGVTAMAEYLDQDFHFYFNEGLVARATYREGVRGLDSSRELQQLSLFASYTLPVLGDHALTLTATHGRSRGDPFLDAQLLGATTGSRGFTAATLWAETASTATLEYQAPFWSPRLATFTAHVFVDFGRMKWRDSVTRYAAPGAGVRVYLRDVAIPAVGLEVVRDPESGDFLPVAAVGFGF</sequence>
<evidence type="ECO:0008006" key="3">
    <source>
        <dbReference type="Google" id="ProtNLM"/>
    </source>
</evidence>
<proteinExistence type="predicted"/>
<comment type="caution">
    <text evidence="1">The sequence shown here is derived from an EMBL/GenBank/DDBJ whole genome shotgun (WGS) entry which is preliminary data.</text>
</comment>
<keyword evidence="2" id="KW-1185">Reference proteome</keyword>
<accession>A0A3A8IND8</accession>
<name>A0A3A8IND8_9BACT</name>
<reference evidence="2" key="1">
    <citation type="submission" date="2018-09" db="EMBL/GenBank/DDBJ databases">
        <authorList>
            <person name="Livingstone P.G."/>
            <person name="Whitworth D.E."/>
        </authorList>
    </citation>
    <scope>NUCLEOTIDE SEQUENCE [LARGE SCALE GENOMIC DNA]</scope>
    <source>
        <strain evidence="2">CA054A</strain>
    </source>
</reference>
<evidence type="ECO:0000313" key="1">
    <source>
        <dbReference type="EMBL" id="RKG84902.1"/>
    </source>
</evidence>
<dbReference type="OrthoDB" id="366754at2"/>